<feature type="region of interest" description="Disordered" evidence="10">
    <location>
        <begin position="741"/>
        <end position="761"/>
    </location>
</feature>
<evidence type="ECO:0000256" key="7">
    <source>
        <dbReference type="ARBA" id="ARBA00023163"/>
    </source>
</evidence>
<evidence type="ECO:0000259" key="11">
    <source>
        <dbReference type="PROSITE" id="PS50157"/>
    </source>
</evidence>
<feature type="region of interest" description="Disordered" evidence="10">
    <location>
        <begin position="1"/>
        <end position="26"/>
    </location>
</feature>
<evidence type="ECO:0000256" key="10">
    <source>
        <dbReference type="SAM" id="MobiDB-lite"/>
    </source>
</evidence>
<keyword evidence="12" id="KW-1185">Reference proteome</keyword>
<evidence type="ECO:0000256" key="9">
    <source>
        <dbReference type="PROSITE-ProRule" id="PRU00042"/>
    </source>
</evidence>
<dbReference type="Proteomes" id="UP000695022">
    <property type="component" value="Unplaced"/>
</dbReference>
<keyword evidence="2" id="KW-0479">Metal-binding</keyword>
<evidence type="ECO:0000256" key="3">
    <source>
        <dbReference type="ARBA" id="ARBA00022737"/>
    </source>
</evidence>
<dbReference type="PANTHER" id="PTHR45944:SF2">
    <property type="entry name" value="SCHNURRI, ISOFORM F"/>
    <property type="match status" value="1"/>
</dbReference>
<dbReference type="PROSITE" id="PS50157">
    <property type="entry name" value="ZINC_FINGER_C2H2_2"/>
    <property type="match status" value="5"/>
</dbReference>
<feature type="domain" description="C2H2-type" evidence="11">
    <location>
        <begin position="486"/>
        <end position="510"/>
    </location>
</feature>
<evidence type="ECO:0000256" key="6">
    <source>
        <dbReference type="ARBA" id="ARBA00023015"/>
    </source>
</evidence>
<organism evidence="12 13">
    <name type="scientific">Priapulus caudatus</name>
    <name type="common">Priapulid worm</name>
    <dbReference type="NCBI Taxonomy" id="37621"/>
    <lineage>
        <taxon>Eukaryota</taxon>
        <taxon>Metazoa</taxon>
        <taxon>Ecdysozoa</taxon>
        <taxon>Scalidophora</taxon>
        <taxon>Priapulida</taxon>
        <taxon>Priapulimorpha</taxon>
        <taxon>Priapulimorphida</taxon>
        <taxon>Priapulidae</taxon>
        <taxon>Priapulus</taxon>
    </lineage>
</organism>
<protein>
    <submittedName>
        <fullName evidence="13">Zinc finger E-box-binding homeobox 1-like</fullName>
    </submittedName>
</protein>
<dbReference type="PANTHER" id="PTHR45944">
    <property type="entry name" value="SCHNURRI, ISOFORM F"/>
    <property type="match status" value="1"/>
</dbReference>
<evidence type="ECO:0000313" key="13">
    <source>
        <dbReference type="RefSeq" id="XP_014672111.1"/>
    </source>
</evidence>
<accession>A0ABM1EIU0</accession>
<evidence type="ECO:0000256" key="1">
    <source>
        <dbReference type="ARBA" id="ARBA00004123"/>
    </source>
</evidence>
<sequence length="1227" mass="134119">MPRVSQSSEDGSRGCHDDVNTEDAVDTQGVPEREVMFMPLFLCGHTYPSLRAATHVTFCSVHQPQPMYVPQKSLKVSMYSNWRVVTDAASMKDPPWRMMALYSSHHNRKRNVSILYTVAHTTLDHRGVLTHSSYWECRKKSEDHEQLDAMTAHEADQEKPTVIDSVSSKPPKLQLPLSFEQEDNPENSSAVKATKSYASLSEHSAMLRLAPMAGRLMQLPVEQSKGLMYRPAESLKVLLPSPVEPSKVFLQSSGDASKILVLSPTPPVSLFLHSRVEPSLSEPQQSESLQSSSTSAILYPAVDTSANSQRVPVQAFQRSLSHLDKAEPHSACENAQTVLSTTVEALRLPVTKSNEVAKGRSMSLEPPRLTLSIQQLPEMYKQSAQSPKLPLQSPTDVTKLPMQSPTESGSSSSVVLQSPTDGGSSCCGKQRGRVQIFSGGYKSDEDYTYVRGRGRGRYVCEECGIRCRKPSMLRKHIRTHTDIRPYSCKHCDFKFKTKGNLTKHMKSKAHHKKCIELNVIPVPITVDDSQIDEDALAKQEEEAEHMSGYSDNDNDDADDASDDFEDEVLVSGSSGAIPLHKAQHPSSASAGSLQFANVMEPHRDYQLQKLPGTAATSPPTSSAQPLSSSSTELEQQGSAAIPKQFSHEGMEKIYCDKFQDMNAGLLTVSTGLPSKPSYTSPRSRAHYEHQAMVEQNAVPSGNTLHGHVAGSAKSKYGGVAGGSDDKHEQLPGKVPRVLRRDVRGEHAERHGKRQRSVSENTAAELSQLQQHKFYNNNYKSPGGELHLAVPTTTTLAAFHGSDARGQLSRSYLSVSEIVFSKLHQHMSLVNAGVARADDNGCGVADKSPCDGSPTGDGQPRSVSKTHRLDSVIGVIKSRQLNQMHASPGSSQDGEAMTNYQRSGEGLPRPMLSPAGSSQQEFGHELRSAPPGLTAASLIALNSFLPPRKRSISVNLPCGSTEQDGPGNYGLKGILESKRRSPHRPNSVDLQPCELSISAEGNGDSSPREEQRLWSVGSGGGGAARRWKHYQQAKGGRSSDNPTSLSPQQQQQTPHAISPKPLPGDRRRDDAGCSDAVAGDGGDVANTGQQHAADELQRADKYKSLLENEIMPIPGKVHEEENEGRCVCDICHKVFSKPSSLRLHVNIHYFERPFRCDSCAVSFRTRGHLQKHQRSESHLSKLSRNVVYGAPTADNPRPFKCADCGVAFRIHGHLAKHLRSKLHVSTLE</sequence>
<feature type="domain" description="C2H2-type" evidence="11">
    <location>
        <begin position="458"/>
        <end position="485"/>
    </location>
</feature>
<keyword evidence="4 9" id="KW-0863">Zinc-finger</keyword>
<evidence type="ECO:0000256" key="5">
    <source>
        <dbReference type="ARBA" id="ARBA00022833"/>
    </source>
</evidence>
<keyword evidence="7" id="KW-0804">Transcription</keyword>
<comment type="subcellular location">
    <subcellularLocation>
        <location evidence="1">Nucleus</location>
    </subcellularLocation>
</comment>
<dbReference type="InterPro" id="IPR051969">
    <property type="entry name" value="Zinc-finger_DNA-bd_regulators"/>
</dbReference>
<evidence type="ECO:0000256" key="8">
    <source>
        <dbReference type="ARBA" id="ARBA00023242"/>
    </source>
</evidence>
<dbReference type="Pfam" id="PF00096">
    <property type="entry name" value="zf-C2H2"/>
    <property type="match status" value="4"/>
</dbReference>
<feature type="domain" description="C2H2-type" evidence="11">
    <location>
        <begin position="1198"/>
        <end position="1227"/>
    </location>
</feature>
<dbReference type="GeneID" id="106812688"/>
<keyword evidence="8" id="KW-0539">Nucleus</keyword>
<keyword evidence="5" id="KW-0862">Zinc</keyword>
<feature type="compositionally biased region" description="Low complexity" evidence="10">
    <location>
        <begin position="403"/>
        <end position="420"/>
    </location>
</feature>
<feature type="region of interest" description="Disordered" evidence="10">
    <location>
        <begin position="379"/>
        <end position="427"/>
    </location>
</feature>
<feature type="region of interest" description="Disordered" evidence="10">
    <location>
        <begin position="610"/>
        <end position="645"/>
    </location>
</feature>
<feature type="domain" description="C2H2-type" evidence="11">
    <location>
        <begin position="1125"/>
        <end position="1152"/>
    </location>
</feature>
<dbReference type="InterPro" id="IPR036236">
    <property type="entry name" value="Znf_C2H2_sf"/>
</dbReference>
<dbReference type="PROSITE" id="PS00028">
    <property type="entry name" value="ZINC_FINGER_C2H2_1"/>
    <property type="match status" value="5"/>
</dbReference>
<feature type="region of interest" description="Disordered" evidence="10">
    <location>
        <begin position="977"/>
        <end position="1089"/>
    </location>
</feature>
<feature type="non-terminal residue" evidence="13">
    <location>
        <position position="1227"/>
    </location>
</feature>
<feature type="compositionally biased region" description="Low complexity" evidence="10">
    <location>
        <begin position="613"/>
        <end position="631"/>
    </location>
</feature>
<keyword evidence="6" id="KW-0805">Transcription regulation</keyword>
<reference evidence="13" key="1">
    <citation type="submission" date="2025-08" db="UniProtKB">
        <authorList>
            <consortium name="RefSeq"/>
        </authorList>
    </citation>
    <scope>IDENTIFICATION</scope>
</reference>
<proteinExistence type="predicted"/>
<dbReference type="SMART" id="SM00355">
    <property type="entry name" value="ZnF_C2H2"/>
    <property type="match status" value="5"/>
</dbReference>
<evidence type="ECO:0000256" key="2">
    <source>
        <dbReference type="ARBA" id="ARBA00022723"/>
    </source>
</evidence>
<feature type="compositionally biased region" description="Basic and acidic residues" evidence="10">
    <location>
        <begin position="10"/>
        <end position="19"/>
    </location>
</feature>
<feature type="compositionally biased region" description="Polar residues" evidence="10">
    <location>
        <begin position="878"/>
        <end position="901"/>
    </location>
</feature>
<feature type="compositionally biased region" description="Polar residues" evidence="10">
    <location>
        <begin position="382"/>
        <end position="396"/>
    </location>
</feature>
<dbReference type="InterPro" id="IPR013087">
    <property type="entry name" value="Znf_C2H2_type"/>
</dbReference>
<evidence type="ECO:0000313" key="12">
    <source>
        <dbReference type="Proteomes" id="UP000695022"/>
    </source>
</evidence>
<dbReference type="Gene3D" id="3.30.160.60">
    <property type="entry name" value="Classic Zinc Finger"/>
    <property type="match status" value="5"/>
</dbReference>
<feature type="compositionally biased region" description="Acidic residues" evidence="10">
    <location>
        <begin position="552"/>
        <end position="561"/>
    </location>
</feature>
<dbReference type="RefSeq" id="XP_014672111.1">
    <property type="nucleotide sequence ID" value="XM_014816625.1"/>
</dbReference>
<keyword evidence="3" id="KW-0677">Repeat</keyword>
<feature type="region of interest" description="Disordered" evidence="10">
    <location>
        <begin position="844"/>
        <end position="928"/>
    </location>
</feature>
<dbReference type="SUPFAM" id="SSF57667">
    <property type="entry name" value="beta-beta-alpha zinc fingers"/>
    <property type="match status" value="3"/>
</dbReference>
<name>A0ABM1EIU0_PRICU</name>
<gene>
    <name evidence="13" type="primary">LOC106812688</name>
</gene>
<evidence type="ECO:0000256" key="4">
    <source>
        <dbReference type="ARBA" id="ARBA00022771"/>
    </source>
</evidence>
<feature type="domain" description="C2H2-type" evidence="11">
    <location>
        <begin position="1153"/>
        <end position="1182"/>
    </location>
</feature>
<feature type="region of interest" description="Disordered" evidence="10">
    <location>
        <begin position="537"/>
        <end position="561"/>
    </location>
</feature>
<feature type="compositionally biased region" description="Polar residues" evidence="10">
    <location>
        <begin position="1037"/>
        <end position="1046"/>
    </location>
</feature>